<feature type="compositionally biased region" description="Basic and acidic residues" evidence="8">
    <location>
        <begin position="48"/>
        <end position="71"/>
    </location>
</feature>
<evidence type="ECO:0000256" key="1">
    <source>
        <dbReference type="ARBA" id="ARBA00004123"/>
    </source>
</evidence>
<feature type="domain" description="Pre-mRNA processing factor 4 (PRP4)-like" evidence="10">
    <location>
        <begin position="126"/>
        <end position="150"/>
    </location>
</feature>
<feature type="compositionally biased region" description="Basic and acidic residues" evidence="8">
    <location>
        <begin position="91"/>
        <end position="102"/>
    </location>
</feature>
<feature type="compositionally biased region" description="Basic and acidic residues" evidence="8">
    <location>
        <begin position="1"/>
        <end position="10"/>
    </location>
</feature>
<dbReference type="EMBL" id="FN647890">
    <property type="protein sequence ID" value="CBJ28860.1"/>
    <property type="molecule type" value="Genomic_DNA"/>
</dbReference>
<feature type="compositionally biased region" description="Acidic residues" evidence="8">
    <location>
        <begin position="209"/>
        <end position="220"/>
    </location>
</feature>
<sequence length="440" mass="48209">MDLLKAELERKKQRTSELVAKAGGEKGGRRFVRRGEAARLEKEERLKNQADLIRLREEKKRKREEEERKKEEEEERRKKRSAPVSVKEKKKASDAAKEKERAAAAAAANEAAATAQEDEVPAKEAKARLRALCLPITLFGETQAQRSARLLLAEEDKGHHQDDFTLADGHNVNNEFLGNVSSDLTGSHLDAATGRNDETAAGDGKAGDDSDDDDDDDDETGAGARAARQATRTAGGGETGAADKGDGVGGEGGAAAAAASGGGAGGEDAADKEAGLDGEVKEMERNKLVRTFFRGLLKEWEMDLNARPDHVKRTVQGKLETKTQKQAKDYMRPLFKLCKQKALPDGILNNLVTMINFMKEGEFVRANDIYILTAIGNAPWPIGLTMVGIHERSGRERISSKNVAHIMNNEAQRKYLVSVKRLMTYLQDKRPDIAPSKKVR</sequence>
<dbReference type="EMBL" id="FN649745">
    <property type="protein sequence ID" value="CBJ28860.1"/>
    <property type="molecule type" value="Genomic_DNA"/>
</dbReference>
<dbReference type="eggNOG" id="KOG2808">
    <property type="taxonomic scope" value="Eukaryota"/>
</dbReference>
<dbReference type="Gene3D" id="1.20.940.10">
    <property type="entry name" value="Functional domain of the splicing factor Prp18"/>
    <property type="match status" value="1"/>
</dbReference>
<feature type="region of interest" description="Disordered" evidence="8">
    <location>
        <begin position="1"/>
        <end position="27"/>
    </location>
</feature>
<comment type="subcellular location">
    <subcellularLocation>
        <location evidence="1">Nucleus</location>
    </subcellularLocation>
</comment>
<feature type="region of interest" description="Disordered" evidence="8">
    <location>
        <begin position="48"/>
        <end position="124"/>
    </location>
</feature>
<evidence type="ECO:0000313" key="12">
    <source>
        <dbReference type="Proteomes" id="UP000002630"/>
    </source>
</evidence>
<dbReference type="OrthoDB" id="10261918at2759"/>
<evidence type="ECO:0000256" key="4">
    <source>
        <dbReference type="ARBA" id="ARBA00022664"/>
    </source>
</evidence>
<protein>
    <recommendedName>
        <fullName evidence="3">Pre-mRNA-splicing factor 18</fullName>
    </recommendedName>
</protein>
<dbReference type="GO" id="GO:0071021">
    <property type="term" value="C:U2-type post-spliceosomal complex"/>
    <property type="evidence" value="ECO:0007669"/>
    <property type="project" value="TreeGrafter"/>
</dbReference>
<feature type="compositionally biased region" description="Low complexity" evidence="8">
    <location>
        <begin position="103"/>
        <end position="115"/>
    </location>
</feature>
<accession>D7FIP2</accession>
<gene>
    <name evidence="11" type="ORF">Esi_0122_0078</name>
</gene>
<dbReference type="STRING" id="2880.D7FIP2"/>
<feature type="region of interest" description="Disordered" evidence="8">
    <location>
        <begin position="188"/>
        <end position="272"/>
    </location>
</feature>
<dbReference type="Pfam" id="PF08799">
    <property type="entry name" value="PRP4"/>
    <property type="match status" value="1"/>
</dbReference>
<keyword evidence="6" id="KW-0508">mRNA splicing</keyword>
<evidence type="ECO:0000256" key="5">
    <source>
        <dbReference type="ARBA" id="ARBA00022728"/>
    </source>
</evidence>
<evidence type="ECO:0000256" key="7">
    <source>
        <dbReference type="ARBA" id="ARBA00023242"/>
    </source>
</evidence>
<dbReference type="InParanoid" id="D7FIP2"/>
<keyword evidence="7" id="KW-0539">Nucleus</keyword>
<dbReference type="InterPro" id="IPR039979">
    <property type="entry name" value="PRPF18"/>
</dbReference>
<organism evidence="11 12">
    <name type="scientific">Ectocarpus siliculosus</name>
    <name type="common">Brown alga</name>
    <name type="synonym">Conferva siliculosa</name>
    <dbReference type="NCBI Taxonomy" id="2880"/>
    <lineage>
        <taxon>Eukaryota</taxon>
        <taxon>Sar</taxon>
        <taxon>Stramenopiles</taxon>
        <taxon>Ochrophyta</taxon>
        <taxon>PX clade</taxon>
        <taxon>Phaeophyceae</taxon>
        <taxon>Ectocarpales</taxon>
        <taxon>Ectocarpaceae</taxon>
        <taxon>Ectocarpus</taxon>
    </lineage>
</organism>
<proteinExistence type="inferred from homology"/>
<comment type="similarity">
    <text evidence="2">Belongs to the PRP18 family.</text>
</comment>
<evidence type="ECO:0000259" key="10">
    <source>
        <dbReference type="Pfam" id="PF08799"/>
    </source>
</evidence>
<dbReference type="Proteomes" id="UP000002630">
    <property type="component" value="Linkage Group LG20"/>
</dbReference>
<dbReference type="InterPro" id="IPR004098">
    <property type="entry name" value="Prp18"/>
</dbReference>
<dbReference type="AlphaFoldDB" id="D7FIP2"/>
<evidence type="ECO:0000259" key="9">
    <source>
        <dbReference type="Pfam" id="PF02840"/>
    </source>
</evidence>
<dbReference type="Gene3D" id="4.10.280.110">
    <property type="entry name" value="Pre-mRNA processing factor 4 domain"/>
    <property type="match status" value="1"/>
</dbReference>
<feature type="domain" description="Prp18" evidence="9">
    <location>
        <begin position="291"/>
        <end position="431"/>
    </location>
</feature>
<dbReference type="PANTHER" id="PTHR13007">
    <property type="entry name" value="PRE-MRNA SPLICING FACTOR-RELATED"/>
    <property type="match status" value="1"/>
</dbReference>
<keyword evidence="12" id="KW-1185">Reference proteome</keyword>
<keyword evidence="5" id="KW-0747">Spliceosome</keyword>
<name>D7FIP2_ECTSI</name>
<evidence type="ECO:0000256" key="2">
    <source>
        <dbReference type="ARBA" id="ARBA00008137"/>
    </source>
</evidence>
<dbReference type="SUPFAM" id="SSF158230">
    <property type="entry name" value="PRP4-like"/>
    <property type="match status" value="1"/>
</dbReference>
<evidence type="ECO:0000256" key="6">
    <source>
        <dbReference type="ARBA" id="ARBA00023187"/>
    </source>
</evidence>
<dbReference type="InterPro" id="IPR014906">
    <property type="entry name" value="PRP4-like"/>
</dbReference>
<dbReference type="SUPFAM" id="SSF47938">
    <property type="entry name" value="Functional domain of the splicing factor Prp18"/>
    <property type="match status" value="1"/>
</dbReference>
<evidence type="ECO:0000256" key="8">
    <source>
        <dbReference type="SAM" id="MobiDB-lite"/>
    </source>
</evidence>
<reference evidence="11 12" key="1">
    <citation type="journal article" date="2010" name="Nature">
        <title>The Ectocarpus genome and the independent evolution of multicellularity in brown algae.</title>
        <authorList>
            <person name="Cock J.M."/>
            <person name="Sterck L."/>
            <person name="Rouze P."/>
            <person name="Scornet D."/>
            <person name="Allen A.E."/>
            <person name="Amoutzias G."/>
            <person name="Anthouard V."/>
            <person name="Artiguenave F."/>
            <person name="Aury J.M."/>
            <person name="Badger J.H."/>
            <person name="Beszteri B."/>
            <person name="Billiau K."/>
            <person name="Bonnet E."/>
            <person name="Bothwell J.H."/>
            <person name="Bowler C."/>
            <person name="Boyen C."/>
            <person name="Brownlee C."/>
            <person name="Carrano C.J."/>
            <person name="Charrier B."/>
            <person name="Cho G.Y."/>
            <person name="Coelho S.M."/>
            <person name="Collen J."/>
            <person name="Corre E."/>
            <person name="Da Silva C."/>
            <person name="Delage L."/>
            <person name="Delaroque N."/>
            <person name="Dittami S.M."/>
            <person name="Doulbeau S."/>
            <person name="Elias M."/>
            <person name="Farnham G."/>
            <person name="Gachon C.M."/>
            <person name="Gschloessl B."/>
            <person name="Heesch S."/>
            <person name="Jabbari K."/>
            <person name="Jubin C."/>
            <person name="Kawai H."/>
            <person name="Kimura K."/>
            <person name="Kloareg B."/>
            <person name="Kupper F.C."/>
            <person name="Lang D."/>
            <person name="Le Bail A."/>
            <person name="Leblanc C."/>
            <person name="Lerouge P."/>
            <person name="Lohr M."/>
            <person name="Lopez P.J."/>
            <person name="Martens C."/>
            <person name="Maumus F."/>
            <person name="Michel G."/>
            <person name="Miranda-Saavedra D."/>
            <person name="Morales J."/>
            <person name="Moreau H."/>
            <person name="Motomura T."/>
            <person name="Nagasato C."/>
            <person name="Napoli C.A."/>
            <person name="Nelson D.R."/>
            <person name="Nyvall-Collen P."/>
            <person name="Peters A.F."/>
            <person name="Pommier C."/>
            <person name="Potin P."/>
            <person name="Poulain J."/>
            <person name="Quesneville H."/>
            <person name="Read B."/>
            <person name="Rensing S.A."/>
            <person name="Ritter A."/>
            <person name="Rousvoal S."/>
            <person name="Samanta M."/>
            <person name="Samson G."/>
            <person name="Schroeder D.C."/>
            <person name="Segurens B."/>
            <person name="Strittmatter M."/>
            <person name="Tonon T."/>
            <person name="Tregear J.W."/>
            <person name="Valentin K."/>
            <person name="von Dassow P."/>
            <person name="Yamagishi T."/>
            <person name="Van de Peer Y."/>
            <person name="Wincker P."/>
        </authorList>
    </citation>
    <scope>NUCLEOTIDE SEQUENCE [LARGE SCALE GENOMIC DNA]</scope>
    <source>
        <strain evidence="12">Ec32 / CCAP1310/4</strain>
    </source>
</reference>
<keyword evidence="4" id="KW-0507">mRNA processing</keyword>
<dbReference type="GO" id="GO:0000350">
    <property type="term" value="P:generation of catalytic spliceosome for second transesterification step"/>
    <property type="evidence" value="ECO:0007669"/>
    <property type="project" value="TreeGrafter"/>
</dbReference>
<dbReference type="InterPro" id="IPR036285">
    <property type="entry name" value="PRP4-like_sf"/>
</dbReference>
<dbReference type="PANTHER" id="PTHR13007:SF19">
    <property type="entry name" value="PRE-MRNA-SPLICING FACTOR 18"/>
    <property type="match status" value="1"/>
</dbReference>
<dbReference type="Pfam" id="PF02840">
    <property type="entry name" value="Prp18"/>
    <property type="match status" value="1"/>
</dbReference>
<feature type="compositionally biased region" description="Low complexity" evidence="8">
    <location>
        <begin position="221"/>
        <end position="233"/>
    </location>
</feature>
<dbReference type="GO" id="GO:0005682">
    <property type="term" value="C:U5 snRNP"/>
    <property type="evidence" value="ECO:0007669"/>
    <property type="project" value="TreeGrafter"/>
</dbReference>
<dbReference type="OMA" id="FRTEYAW"/>
<dbReference type="GO" id="GO:0046540">
    <property type="term" value="C:U4/U6 x U5 tri-snRNP complex"/>
    <property type="evidence" value="ECO:0007669"/>
    <property type="project" value="TreeGrafter"/>
</dbReference>
<evidence type="ECO:0000256" key="3">
    <source>
        <dbReference type="ARBA" id="ARBA00018242"/>
    </source>
</evidence>
<evidence type="ECO:0000313" key="11">
    <source>
        <dbReference type="EMBL" id="CBJ28860.1"/>
    </source>
</evidence>